<feature type="domain" description="Release factor glutamine methyltransferase N-terminal" evidence="7">
    <location>
        <begin position="16"/>
        <end position="83"/>
    </location>
</feature>
<dbReference type="EC" id="2.1.1.297" evidence="4"/>
<dbReference type="EMBL" id="CP025570">
    <property type="protein sequence ID" value="AZZ39319.1"/>
    <property type="molecule type" value="Genomic_DNA"/>
</dbReference>
<feature type="compositionally biased region" description="Basic residues" evidence="5">
    <location>
        <begin position="1"/>
        <end position="11"/>
    </location>
</feature>
<keyword evidence="1 4" id="KW-0489">Methyltransferase</keyword>
<comment type="function">
    <text evidence="4">Methylates the class 1 translation termination release factors RF1/PrfA and RF2/PrfB on the glutamine residue of the universally conserved GGQ motif.</text>
</comment>
<gene>
    <name evidence="4 8" type="primary">prmC</name>
    <name evidence="8" type="ORF">C0Z10_05695</name>
</gene>
<dbReference type="GO" id="GO:0102559">
    <property type="term" value="F:peptide chain release factor N(5)-glutamine methyltransferase activity"/>
    <property type="evidence" value="ECO:0007669"/>
    <property type="project" value="UniProtKB-EC"/>
</dbReference>
<dbReference type="Gene3D" id="3.40.50.150">
    <property type="entry name" value="Vaccinia Virus protein VP39"/>
    <property type="match status" value="1"/>
</dbReference>
<dbReference type="RefSeq" id="WP_097798730.1">
    <property type="nucleotide sequence ID" value="NZ_CP025570.1"/>
</dbReference>
<dbReference type="CDD" id="cd02440">
    <property type="entry name" value="AdoMet_MTases"/>
    <property type="match status" value="1"/>
</dbReference>
<feature type="domain" description="Methyltransferase" evidence="6">
    <location>
        <begin position="128"/>
        <end position="197"/>
    </location>
</feature>
<protein>
    <recommendedName>
        <fullName evidence="4">Release factor glutamine methyltransferase</fullName>
        <shortName evidence="4">RF MTase</shortName>
        <ecNumber evidence="4">2.1.1.297</ecNumber>
    </recommendedName>
    <alternativeName>
        <fullName evidence="4">N5-glutamine methyltransferase PrmC</fullName>
    </alternativeName>
    <alternativeName>
        <fullName evidence="4">Protein-(glutamine-N5) MTase PrmC</fullName>
    </alternativeName>
    <alternativeName>
        <fullName evidence="4">Protein-glutamine N-methyltransferase PrmC</fullName>
    </alternativeName>
</protein>
<keyword evidence="3 4" id="KW-0949">S-adenosyl-L-methionine</keyword>
<dbReference type="Proteomes" id="UP000285875">
    <property type="component" value="Chromosome"/>
</dbReference>
<dbReference type="InterPro" id="IPR019874">
    <property type="entry name" value="RF_methyltr_PrmC"/>
</dbReference>
<dbReference type="PANTHER" id="PTHR18895:SF74">
    <property type="entry name" value="MTRF1L RELEASE FACTOR GLUTAMINE METHYLTRANSFERASE"/>
    <property type="match status" value="1"/>
</dbReference>
<dbReference type="InterPro" id="IPR050320">
    <property type="entry name" value="N5-glutamine_MTase"/>
</dbReference>
<evidence type="ECO:0000256" key="4">
    <source>
        <dbReference type="HAMAP-Rule" id="MF_02126"/>
    </source>
</evidence>
<dbReference type="PANTHER" id="PTHR18895">
    <property type="entry name" value="HEMK METHYLTRANSFERASE"/>
    <property type="match status" value="1"/>
</dbReference>
<dbReference type="InterPro" id="IPR040758">
    <property type="entry name" value="PrmC_N"/>
</dbReference>
<reference evidence="9" key="1">
    <citation type="submission" date="2017-12" db="EMBL/GenBank/DDBJ databases">
        <title>Whole genome sequencing of Acidipropionibacterium jensenii strains JS279 and JS280.</title>
        <authorList>
            <person name="Deptula P."/>
            <person name="Laine P."/>
            <person name="Smolander O.-P."/>
            <person name="Paulin L."/>
            <person name="Auvinen P."/>
            <person name="Varmanen P."/>
        </authorList>
    </citation>
    <scope>NUCLEOTIDE SEQUENCE [LARGE SCALE GENOMIC DNA]</scope>
    <source>
        <strain evidence="9">JS280</strain>
    </source>
</reference>
<dbReference type="GO" id="GO:0032259">
    <property type="term" value="P:methylation"/>
    <property type="evidence" value="ECO:0007669"/>
    <property type="project" value="UniProtKB-KW"/>
</dbReference>
<accession>A0A3Q9UIZ3</accession>
<dbReference type="AlphaFoldDB" id="A0A3Q9UIZ3"/>
<dbReference type="NCBIfam" id="TIGR03534">
    <property type="entry name" value="RF_mod_PrmC"/>
    <property type="match status" value="1"/>
</dbReference>
<dbReference type="HAMAP" id="MF_02126">
    <property type="entry name" value="RF_methyltr_PrmC"/>
    <property type="match status" value="1"/>
</dbReference>
<sequence>MTSRPAGRRRPGVSGLLGQGSRRLTRAGDESAAATARILLCHALDVEPARLILCPDPGPDQEQRYRDLIDACAAGRPAQYLTGLAWFRSVRLAVGPGVLIPRPETELVVGEAVQACRDLVARDIRPVVVDLCTGSGAMAAALVREVPTARVHAVELEPEALRWARRNLSGTGVQLHPGDARTVPAGMDGRVDVVMTNPPYLPEALADQVQDEVLANEPGSALFSGADGLDLVRDLVPRAARLLRAGGILVMEHDPSQQHSLPALLTADGHWDWIRDHADLTGRSRFVTAVRRDEGEVVEG</sequence>
<proteinExistence type="inferred from homology"/>
<keyword evidence="2 4" id="KW-0808">Transferase</keyword>
<evidence type="ECO:0000259" key="7">
    <source>
        <dbReference type="Pfam" id="PF17827"/>
    </source>
</evidence>
<comment type="caution">
    <text evidence="4">Lacks conserved residue(s) required for the propagation of feature annotation.</text>
</comment>
<evidence type="ECO:0000313" key="8">
    <source>
        <dbReference type="EMBL" id="AZZ39319.1"/>
    </source>
</evidence>
<dbReference type="NCBIfam" id="TIGR00536">
    <property type="entry name" value="hemK_fam"/>
    <property type="match status" value="1"/>
</dbReference>
<evidence type="ECO:0000256" key="2">
    <source>
        <dbReference type="ARBA" id="ARBA00022679"/>
    </source>
</evidence>
<dbReference type="SUPFAM" id="SSF53335">
    <property type="entry name" value="S-adenosyl-L-methionine-dependent methyltransferases"/>
    <property type="match status" value="1"/>
</dbReference>
<evidence type="ECO:0000259" key="6">
    <source>
        <dbReference type="Pfam" id="PF13649"/>
    </source>
</evidence>
<name>A0A3Q9UIZ3_9ACTN</name>
<dbReference type="InterPro" id="IPR004556">
    <property type="entry name" value="HemK-like"/>
</dbReference>
<dbReference type="Gene3D" id="1.10.8.10">
    <property type="entry name" value="DNA helicase RuvA subunit, C-terminal domain"/>
    <property type="match status" value="1"/>
</dbReference>
<feature type="region of interest" description="Disordered" evidence="5">
    <location>
        <begin position="1"/>
        <end position="24"/>
    </location>
</feature>
<dbReference type="Pfam" id="PF13649">
    <property type="entry name" value="Methyltransf_25"/>
    <property type="match status" value="1"/>
</dbReference>
<organism evidence="8 9">
    <name type="scientific">Acidipropionibacterium jensenii</name>
    <dbReference type="NCBI Taxonomy" id="1749"/>
    <lineage>
        <taxon>Bacteria</taxon>
        <taxon>Bacillati</taxon>
        <taxon>Actinomycetota</taxon>
        <taxon>Actinomycetes</taxon>
        <taxon>Propionibacteriales</taxon>
        <taxon>Propionibacteriaceae</taxon>
        <taxon>Acidipropionibacterium</taxon>
    </lineage>
</organism>
<comment type="catalytic activity">
    <reaction evidence="4">
        <text>L-glutaminyl-[peptide chain release factor] + S-adenosyl-L-methionine = N(5)-methyl-L-glutaminyl-[peptide chain release factor] + S-adenosyl-L-homocysteine + H(+)</text>
        <dbReference type="Rhea" id="RHEA:42896"/>
        <dbReference type="Rhea" id="RHEA-COMP:10271"/>
        <dbReference type="Rhea" id="RHEA-COMP:10272"/>
        <dbReference type="ChEBI" id="CHEBI:15378"/>
        <dbReference type="ChEBI" id="CHEBI:30011"/>
        <dbReference type="ChEBI" id="CHEBI:57856"/>
        <dbReference type="ChEBI" id="CHEBI:59789"/>
        <dbReference type="ChEBI" id="CHEBI:61891"/>
        <dbReference type="EC" id="2.1.1.297"/>
    </reaction>
</comment>
<feature type="binding site" evidence="4">
    <location>
        <position position="197"/>
    </location>
    <ligand>
        <name>S-adenosyl-L-methionine</name>
        <dbReference type="ChEBI" id="CHEBI:59789"/>
    </ligand>
</feature>
<dbReference type="InterPro" id="IPR029063">
    <property type="entry name" value="SAM-dependent_MTases_sf"/>
</dbReference>
<feature type="binding site" evidence="4">
    <location>
        <begin position="197"/>
        <end position="200"/>
    </location>
    <ligand>
        <name>substrate</name>
    </ligand>
</feature>
<evidence type="ECO:0000256" key="3">
    <source>
        <dbReference type="ARBA" id="ARBA00022691"/>
    </source>
</evidence>
<evidence type="ECO:0000313" key="9">
    <source>
        <dbReference type="Proteomes" id="UP000285875"/>
    </source>
</evidence>
<comment type="similarity">
    <text evidence="4">Belongs to the protein N5-glutamine methyltransferase family. PrmC subfamily.</text>
</comment>
<evidence type="ECO:0000256" key="5">
    <source>
        <dbReference type="SAM" id="MobiDB-lite"/>
    </source>
</evidence>
<evidence type="ECO:0000256" key="1">
    <source>
        <dbReference type="ARBA" id="ARBA00022603"/>
    </source>
</evidence>
<dbReference type="KEGG" id="aji:C0Z10_05695"/>
<dbReference type="Pfam" id="PF17827">
    <property type="entry name" value="PrmC_N"/>
    <property type="match status" value="1"/>
</dbReference>
<feature type="binding site" evidence="4">
    <location>
        <position position="155"/>
    </location>
    <ligand>
        <name>S-adenosyl-L-methionine</name>
        <dbReference type="ChEBI" id="CHEBI:59789"/>
    </ligand>
</feature>
<dbReference type="InterPro" id="IPR041698">
    <property type="entry name" value="Methyltransf_25"/>
</dbReference>